<name>A0A9P6GD41_9PLEO</name>
<evidence type="ECO:0000256" key="1">
    <source>
        <dbReference type="SAM" id="MobiDB-lite"/>
    </source>
</evidence>
<comment type="caution">
    <text evidence="3">The sequence shown here is derived from an EMBL/GenBank/DDBJ whole genome shotgun (WGS) entry which is preliminary data.</text>
</comment>
<keyword evidence="4" id="KW-1185">Reference proteome</keyword>
<dbReference type="InterPro" id="IPR040151">
    <property type="entry name" value="Gfd2/YDR514C-like"/>
</dbReference>
<evidence type="ECO:0000313" key="4">
    <source>
        <dbReference type="Proteomes" id="UP000756921"/>
    </source>
</evidence>
<sequence>MDSKLAARLERVRLLSKQDLAALPDKTPTPSPEPPMDNEPASGGGVALPPEATGSTENAPSSSAGEVSKRTLSPDAMVVTEEKLEPAPPTNGHTEHTERRFVLLQGIESSYNLGSTPQIPARPAHPLPPAQLVRSELVASYEKFTPIVGLSKYPYKFCNKDCMQAIASAFFDQGKFWAREWDLYYLWDIEESKPLILVRENQACDLLKEINKHFNLDLKITDSQREEGLVLRFPDHPRCRPRYLGRSHTRDEYNSMVDQVPLVSVRAPGEASQPSLDADTIEAFRQMIEDAWEVTKSKGKATKEKKRVDRLKKQKVFTDQLKRAQRYLGLRPSTPGESTAPASIPAVDVAAPAPFPYDRSVVFICVDVEAYERDHSKITEVGIATLDTRELMHVSPRKDGEAWRSLIKARHFRVNEYAHLVNSEYVAGCPSSFFFGKSEFVPLKDLSAFVAECFIPPFCADRNGGSNVGYSDKRDLVFLGHDTLTDVRYLQAIGFDPLALPNLLEAQDSANLYRVWQRQEQITKLGRILEGFDIDGFGLHNAGNDAVYTVQSFLAICVREASIRNTPEMQQVWQDRKELKIAFEQEELRSDVERDAKMWDDLDADGDGGDPIPITLKKPATPSARKAASAQVNGDDRDEQGGRNDVSASANDDGGDDQGRSNGTHLHGSVERRPDIRDDSDGWNGLAAW</sequence>
<dbReference type="OrthoDB" id="5953249at2759"/>
<feature type="compositionally biased region" description="Basic and acidic residues" evidence="1">
    <location>
        <begin position="1"/>
        <end position="13"/>
    </location>
</feature>
<dbReference type="GO" id="GO:0005634">
    <property type="term" value="C:nucleus"/>
    <property type="evidence" value="ECO:0007669"/>
    <property type="project" value="TreeGrafter"/>
</dbReference>
<protein>
    <submittedName>
        <fullName evidence="3">QDE-2-interacting protein</fullName>
    </submittedName>
</protein>
<feature type="region of interest" description="Disordered" evidence="1">
    <location>
        <begin position="600"/>
        <end position="689"/>
    </location>
</feature>
<feature type="compositionally biased region" description="Polar residues" evidence="1">
    <location>
        <begin position="53"/>
        <end position="65"/>
    </location>
</feature>
<dbReference type="PANTHER" id="PTHR28083:SF1">
    <property type="entry name" value="GOOD FOR FULL DBP5 ACTIVITY PROTEIN 2"/>
    <property type="match status" value="1"/>
</dbReference>
<reference evidence="3" key="1">
    <citation type="journal article" date="2020" name="Mol. Plant Microbe Interact.">
        <title>Genome Sequence of the Biocontrol Agent Coniothyrium minitans strain Conio (IMI 134523).</title>
        <authorList>
            <person name="Patel D."/>
            <person name="Shittu T.A."/>
            <person name="Baroncelli R."/>
            <person name="Muthumeenakshi S."/>
            <person name="Osborne T.H."/>
            <person name="Janganan T.K."/>
            <person name="Sreenivasaprasad S."/>
        </authorList>
    </citation>
    <scope>NUCLEOTIDE SEQUENCE</scope>
    <source>
        <strain evidence="3">Conio</strain>
    </source>
</reference>
<feature type="domain" description="Gfd2/YDR514C-like C-terminal" evidence="2">
    <location>
        <begin position="362"/>
        <end position="555"/>
    </location>
</feature>
<dbReference type="InterPro" id="IPR012337">
    <property type="entry name" value="RNaseH-like_sf"/>
</dbReference>
<evidence type="ECO:0000313" key="3">
    <source>
        <dbReference type="EMBL" id="KAF9732170.1"/>
    </source>
</evidence>
<gene>
    <name evidence="3" type="ORF">PMIN01_10099</name>
</gene>
<dbReference type="InterPro" id="IPR048519">
    <property type="entry name" value="Gfd2/YDR514C-like_C"/>
</dbReference>
<feature type="compositionally biased region" description="Pro residues" evidence="1">
    <location>
        <begin position="27"/>
        <end position="37"/>
    </location>
</feature>
<dbReference type="Pfam" id="PF21762">
    <property type="entry name" value="DEDDh_C"/>
    <property type="match status" value="1"/>
</dbReference>
<dbReference type="Proteomes" id="UP000756921">
    <property type="component" value="Unassembled WGS sequence"/>
</dbReference>
<organism evidence="3 4">
    <name type="scientific">Paraphaeosphaeria minitans</name>
    <dbReference type="NCBI Taxonomy" id="565426"/>
    <lineage>
        <taxon>Eukaryota</taxon>
        <taxon>Fungi</taxon>
        <taxon>Dikarya</taxon>
        <taxon>Ascomycota</taxon>
        <taxon>Pezizomycotina</taxon>
        <taxon>Dothideomycetes</taxon>
        <taxon>Pleosporomycetidae</taxon>
        <taxon>Pleosporales</taxon>
        <taxon>Massarineae</taxon>
        <taxon>Didymosphaeriaceae</taxon>
        <taxon>Paraphaeosphaeria</taxon>
    </lineage>
</organism>
<feature type="region of interest" description="Disordered" evidence="1">
    <location>
        <begin position="1"/>
        <end position="72"/>
    </location>
</feature>
<dbReference type="PANTHER" id="PTHR28083">
    <property type="entry name" value="GOOD FOR FULL DBP5 ACTIVITY PROTEIN 2"/>
    <property type="match status" value="1"/>
</dbReference>
<accession>A0A9P6GD41</accession>
<proteinExistence type="predicted"/>
<dbReference type="EMBL" id="WJXW01000011">
    <property type="protein sequence ID" value="KAF9732170.1"/>
    <property type="molecule type" value="Genomic_DNA"/>
</dbReference>
<feature type="compositionally biased region" description="Basic and acidic residues" evidence="1">
    <location>
        <begin position="668"/>
        <end position="680"/>
    </location>
</feature>
<evidence type="ECO:0000259" key="2">
    <source>
        <dbReference type="Pfam" id="PF21762"/>
    </source>
</evidence>
<dbReference type="SUPFAM" id="SSF53098">
    <property type="entry name" value="Ribonuclease H-like"/>
    <property type="match status" value="1"/>
</dbReference>
<dbReference type="AlphaFoldDB" id="A0A9P6GD41"/>